<dbReference type="EMBL" id="JADGKB010000086">
    <property type="protein sequence ID" value="KAJ3254413.1"/>
    <property type="molecule type" value="Genomic_DNA"/>
</dbReference>
<comment type="caution">
    <text evidence="1">The sequence shown here is derived from an EMBL/GenBank/DDBJ whole genome shotgun (WGS) entry which is preliminary data.</text>
</comment>
<sequence length="342" mass="35925">MKINFLLLIGGLYAQWPSKLLAPYTDVTLFPTFDVNIAQKQTGIKYYTIGPIISDASGNPAWGGTTPATGSAPFYLDQITTLRNNGGDVILYFGGAGIEIARNTSTVNDLVQKYQAVITAYSATYITFDIQGSAIIASDANELRNQALAILQKNNPKLKVSLTLPTFVSGIDSSGLAILKSAMKNNLVLSSVNLITADYGSTGAPNGATGMGGYAVSAVEGTVPQLEKIGLKNQTLGIAPIIGANNVQGEIFRLEDAQQFVDYASNSSVVGVIAYNNLNRDTNVNGTFVQSSQITQPLFGFATTFKPWAGITTPTDTTPLPTGGALGALSLGLTVLCVAFAF</sequence>
<dbReference type="PANTHER" id="PTHR42976">
    <property type="entry name" value="BIFUNCTIONAL CHITINASE/LYSOZYME-RELATED"/>
    <property type="match status" value="1"/>
</dbReference>
<dbReference type="AlphaFoldDB" id="A0AAD5UCC3"/>
<proteinExistence type="predicted"/>
<accession>A0AAD5UCC3</accession>
<reference evidence="1" key="1">
    <citation type="submission" date="2020-05" db="EMBL/GenBank/DDBJ databases">
        <title>Phylogenomic resolution of chytrid fungi.</title>
        <authorList>
            <person name="Stajich J.E."/>
            <person name="Amses K."/>
            <person name="Simmons R."/>
            <person name="Seto K."/>
            <person name="Myers J."/>
            <person name="Bonds A."/>
            <person name="Quandt C.A."/>
            <person name="Barry K."/>
            <person name="Liu P."/>
            <person name="Grigoriev I."/>
            <person name="Longcore J.E."/>
            <person name="James T.Y."/>
        </authorList>
    </citation>
    <scope>NUCLEOTIDE SEQUENCE</scope>
    <source>
        <strain evidence="1">PLAUS21</strain>
    </source>
</reference>
<dbReference type="Gene3D" id="3.20.20.80">
    <property type="entry name" value="Glycosidases"/>
    <property type="match status" value="1"/>
</dbReference>
<dbReference type="InterPro" id="IPR017853">
    <property type="entry name" value="GH"/>
</dbReference>
<evidence type="ECO:0000313" key="2">
    <source>
        <dbReference type="Proteomes" id="UP001210925"/>
    </source>
</evidence>
<dbReference type="SUPFAM" id="SSF51445">
    <property type="entry name" value="(Trans)glycosidases"/>
    <property type="match status" value="1"/>
</dbReference>
<dbReference type="PANTHER" id="PTHR42976:SF1">
    <property type="entry name" value="GH18 DOMAIN-CONTAINING PROTEIN-RELATED"/>
    <property type="match status" value="1"/>
</dbReference>
<dbReference type="InterPro" id="IPR052750">
    <property type="entry name" value="GH18_Chitinase"/>
</dbReference>
<gene>
    <name evidence="1" type="ORF">HK103_007207</name>
</gene>
<protein>
    <recommendedName>
        <fullName evidence="3">Chitinase</fullName>
    </recommendedName>
</protein>
<dbReference type="Proteomes" id="UP001210925">
    <property type="component" value="Unassembled WGS sequence"/>
</dbReference>
<organism evidence="1 2">
    <name type="scientific">Boothiomyces macroporosus</name>
    <dbReference type="NCBI Taxonomy" id="261099"/>
    <lineage>
        <taxon>Eukaryota</taxon>
        <taxon>Fungi</taxon>
        <taxon>Fungi incertae sedis</taxon>
        <taxon>Chytridiomycota</taxon>
        <taxon>Chytridiomycota incertae sedis</taxon>
        <taxon>Chytridiomycetes</taxon>
        <taxon>Rhizophydiales</taxon>
        <taxon>Terramycetaceae</taxon>
        <taxon>Boothiomyces</taxon>
    </lineage>
</organism>
<evidence type="ECO:0008006" key="3">
    <source>
        <dbReference type="Google" id="ProtNLM"/>
    </source>
</evidence>
<name>A0AAD5UCC3_9FUNG</name>
<keyword evidence="2" id="KW-1185">Reference proteome</keyword>
<evidence type="ECO:0000313" key="1">
    <source>
        <dbReference type="EMBL" id="KAJ3254413.1"/>
    </source>
</evidence>